<accession>A0A368KQX2</accession>
<feature type="modified residue" description="4-aspartylphosphate" evidence="1">
    <location>
        <position position="69"/>
    </location>
</feature>
<dbReference type="PANTHER" id="PTHR44520:SF2">
    <property type="entry name" value="RESPONSE REGULATOR RCP1"/>
    <property type="match status" value="1"/>
</dbReference>
<evidence type="ECO:0000259" key="2">
    <source>
        <dbReference type="PROSITE" id="PS50110"/>
    </source>
</evidence>
<dbReference type="SUPFAM" id="SSF52172">
    <property type="entry name" value="CheY-like"/>
    <property type="match status" value="1"/>
</dbReference>
<organism evidence="3 4">
    <name type="scientific">Bremerella cremea</name>
    <dbReference type="NCBI Taxonomy" id="1031537"/>
    <lineage>
        <taxon>Bacteria</taxon>
        <taxon>Pseudomonadati</taxon>
        <taxon>Planctomycetota</taxon>
        <taxon>Planctomycetia</taxon>
        <taxon>Pirellulales</taxon>
        <taxon>Pirellulaceae</taxon>
        <taxon>Bremerella</taxon>
    </lineage>
</organism>
<dbReference type="SMART" id="SM00448">
    <property type="entry name" value="REC"/>
    <property type="match status" value="1"/>
</dbReference>
<dbReference type="PROSITE" id="PS50110">
    <property type="entry name" value="RESPONSE_REGULATORY"/>
    <property type="match status" value="1"/>
</dbReference>
<dbReference type="PANTHER" id="PTHR44520">
    <property type="entry name" value="RESPONSE REGULATOR RCP1-RELATED"/>
    <property type="match status" value="1"/>
</dbReference>
<sequence length="142" mass="16221">MYRMKITIVVVDDDEADRYLVRRAVRKLDFEVNFIEFSSGDHFVEGIKEESYRLETFGETPPPILVLLDINMPRMNGFQVLRNLAEQFGDGSNVMVVTMYTSSNHAEDRADAEEYALVKDYLVKPITAETLTGLVERYCVGA</sequence>
<dbReference type="InterPro" id="IPR052893">
    <property type="entry name" value="TCS_response_regulator"/>
</dbReference>
<reference evidence="3 4" key="1">
    <citation type="submission" date="2018-07" db="EMBL/GenBank/DDBJ databases">
        <title>Comparative genomes isolates from brazilian mangrove.</title>
        <authorList>
            <person name="De Araujo J.E."/>
            <person name="Taketani R.G."/>
            <person name="Silva M.C.P."/>
            <person name="Lourenco M.V."/>
            <person name="Oliveira V.M."/>
            <person name="Andreote F.D."/>
        </authorList>
    </citation>
    <scope>NUCLEOTIDE SEQUENCE [LARGE SCALE GENOMIC DNA]</scope>
    <source>
        <strain evidence="3 4">HEX PRIS-MGV</strain>
    </source>
</reference>
<proteinExistence type="predicted"/>
<evidence type="ECO:0000313" key="4">
    <source>
        <dbReference type="Proteomes" id="UP000253562"/>
    </source>
</evidence>
<evidence type="ECO:0000313" key="3">
    <source>
        <dbReference type="EMBL" id="RCS43232.1"/>
    </source>
</evidence>
<name>A0A368KQX2_9BACT</name>
<gene>
    <name evidence="3" type="ORF">DTL42_18920</name>
</gene>
<feature type="domain" description="Response regulatory" evidence="2">
    <location>
        <begin position="7"/>
        <end position="139"/>
    </location>
</feature>
<comment type="caution">
    <text evidence="3">The sequence shown here is derived from an EMBL/GenBank/DDBJ whole genome shotgun (WGS) entry which is preliminary data.</text>
</comment>
<dbReference type="InterPro" id="IPR011006">
    <property type="entry name" value="CheY-like_superfamily"/>
</dbReference>
<dbReference type="EMBL" id="QPEX01000039">
    <property type="protein sequence ID" value="RCS43232.1"/>
    <property type="molecule type" value="Genomic_DNA"/>
</dbReference>
<dbReference type="Gene3D" id="3.40.50.2300">
    <property type="match status" value="1"/>
</dbReference>
<dbReference type="InterPro" id="IPR001789">
    <property type="entry name" value="Sig_transdc_resp-reg_receiver"/>
</dbReference>
<dbReference type="GO" id="GO:0000160">
    <property type="term" value="P:phosphorelay signal transduction system"/>
    <property type="evidence" value="ECO:0007669"/>
    <property type="project" value="InterPro"/>
</dbReference>
<dbReference type="Pfam" id="PF00072">
    <property type="entry name" value="Response_reg"/>
    <property type="match status" value="1"/>
</dbReference>
<dbReference type="AlphaFoldDB" id="A0A368KQX2"/>
<evidence type="ECO:0000256" key="1">
    <source>
        <dbReference type="PROSITE-ProRule" id="PRU00169"/>
    </source>
</evidence>
<dbReference type="Proteomes" id="UP000253562">
    <property type="component" value="Unassembled WGS sequence"/>
</dbReference>
<keyword evidence="1" id="KW-0597">Phosphoprotein</keyword>
<protein>
    <submittedName>
        <fullName evidence="3">Response regulator</fullName>
    </submittedName>
</protein>